<dbReference type="GO" id="GO:0003700">
    <property type="term" value="F:DNA-binding transcription factor activity"/>
    <property type="evidence" value="ECO:0007669"/>
    <property type="project" value="InterPro"/>
</dbReference>
<feature type="domain" description="HTH lysR-type" evidence="5">
    <location>
        <begin position="1"/>
        <end position="62"/>
    </location>
</feature>
<dbReference type="InterPro" id="IPR005119">
    <property type="entry name" value="LysR_subst-bd"/>
</dbReference>
<evidence type="ECO:0000313" key="7">
    <source>
        <dbReference type="Proteomes" id="UP000184693"/>
    </source>
</evidence>
<evidence type="ECO:0000313" key="6">
    <source>
        <dbReference type="EMBL" id="SIO49806.1"/>
    </source>
</evidence>
<evidence type="ECO:0000256" key="3">
    <source>
        <dbReference type="ARBA" id="ARBA00023125"/>
    </source>
</evidence>
<dbReference type="GO" id="GO:0005829">
    <property type="term" value="C:cytosol"/>
    <property type="evidence" value="ECO:0007669"/>
    <property type="project" value="TreeGrafter"/>
</dbReference>
<dbReference type="Pfam" id="PF03466">
    <property type="entry name" value="LysR_substrate"/>
    <property type="match status" value="1"/>
</dbReference>
<dbReference type="SUPFAM" id="SSF53850">
    <property type="entry name" value="Periplasmic binding protein-like II"/>
    <property type="match status" value="1"/>
</dbReference>
<evidence type="ECO:0000256" key="4">
    <source>
        <dbReference type="ARBA" id="ARBA00023163"/>
    </source>
</evidence>
<reference evidence="6 7" key="1">
    <citation type="submission" date="2016-11" db="EMBL/GenBank/DDBJ databases">
        <authorList>
            <person name="Jaros S."/>
            <person name="Januszkiewicz K."/>
            <person name="Wedrychowicz H."/>
        </authorList>
    </citation>
    <scope>NUCLEOTIDE SEQUENCE [LARGE SCALE GENOMIC DNA]</scope>
    <source>
        <strain evidence="6 7">GAS86</strain>
    </source>
</reference>
<keyword evidence="3 6" id="KW-0238">DNA-binding</keyword>
<dbReference type="RefSeq" id="WP_074267533.1">
    <property type="nucleotide sequence ID" value="NZ_FSRM01000002.1"/>
</dbReference>
<dbReference type="Pfam" id="PF00126">
    <property type="entry name" value="HTH_1"/>
    <property type="match status" value="1"/>
</dbReference>
<sequence>MNLRLDLFDLQLFIHIADASSLTQGASRSAISTAAASTRIRNMEATVGARLLNRTPQGATLTAAGRALLAHAQQIIQQMEHLSFDMRDFSRGLRGQVKVYAHTTSMTEFMPQALSGFLAQHQDVEIELREALSDDIVRAVAAGEADIGVVSSPVGTGELWARPFGSNRLVVILPPSSELARVSSISFTETLRLSCIALPGDTALHRFMARVATQSGGNFRPRVQVSNFEAMCRMVEAGVGIGIAPISSVERYVKSMNIRYIALEDPWAIREVSLVTQPPDTLPTLVKNLSEHLVEYAKANSRMRVDR</sequence>
<dbReference type="PROSITE" id="PS50931">
    <property type="entry name" value="HTH_LYSR"/>
    <property type="match status" value="1"/>
</dbReference>
<dbReference type="InterPro" id="IPR000847">
    <property type="entry name" value="LysR_HTH_N"/>
</dbReference>
<dbReference type="PANTHER" id="PTHR30419">
    <property type="entry name" value="HTH-TYPE TRANSCRIPTIONAL REGULATOR YBHD"/>
    <property type="match status" value="1"/>
</dbReference>
<evidence type="ECO:0000259" key="5">
    <source>
        <dbReference type="PROSITE" id="PS50931"/>
    </source>
</evidence>
<proteinExistence type="inferred from homology"/>
<comment type="similarity">
    <text evidence="1">Belongs to the LysR transcriptional regulatory family.</text>
</comment>
<gene>
    <name evidence="6" type="ORF">SAMN05444168_5574</name>
</gene>
<organism evidence="6 7">
    <name type="scientific">Paraburkholderia phenazinium</name>
    <dbReference type="NCBI Taxonomy" id="60549"/>
    <lineage>
        <taxon>Bacteria</taxon>
        <taxon>Pseudomonadati</taxon>
        <taxon>Pseudomonadota</taxon>
        <taxon>Betaproteobacteria</taxon>
        <taxon>Burkholderiales</taxon>
        <taxon>Burkholderiaceae</taxon>
        <taxon>Paraburkholderia</taxon>
    </lineage>
</organism>
<dbReference type="InterPro" id="IPR036390">
    <property type="entry name" value="WH_DNA-bd_sf"/>
</dbReference>
<dbReference type="GO" id="GO:0003677">
    <property type="term" value="F:DNA binding"/>
    <property type="evidence" value="ECO:0007669"/>
    <property type="project" value="UniProtKB-KW"/>
</dbReference>
<keyword evidence="4" id="KW-0804">Transcription</keyword>
<keyword evidence="2" id="KW-0805">Transcription regulation</keyword>
<evidence type="ECO:0000256" key="1">
    <source>
        <dbReference type="ARBA" id="ARBA00009437"/>
    </source>
</evidence>
<protein>
    <submittedName>
        <fullName evidence="6">DNA-binding transcriptional regulator, LysR family</fullName>
    </submittedName>
</protein>
<dbReference type="PANTHER" id="PTHR30419:SF2">
    <property type="entry name" value="LYSR FAMILY TRANSCRIPTIONAL REGULATOR"/>
    <property type="match status" value="1"/>
</dbReference>
<evidence type="ECO:0000256" key="2">
    <source>
        <dbReference type="ARBA" id="ARBA00023015"/>
    </source>
</evidence>
<dbReference type="Proteomes" id="UP000184693">
    <property type="component" value="Unassembled WGS sequence"/>
</dbReference>
<dbReference type="OrthoDB" id="9785974at2"/>
<dbReference type="EMBL" id="FSRM01000002">
    <property type="protein sequence ID" value="SIO49806.1"/>
    <property type="molecule type" value="Genomic_DNA"/>
</dbReference>
<dbReference type="InterPro" id="IPR050950">
    <property type="entry name" value="HTH-type_LysR_regulators"/>
</dbReference>
<dbReference type="InterPro" id="IPR036388">
    <property type="entry name" value="WH-like_DNA-bd_sf"/>
</dbReference>
<dbReference type="AlphaFoldDB" id="A0A1N6K0F4"/>
<name>A0A1N6K0F4_9BURK</name>
<dbReference type="Gene3D" id="1.10.10.10">
    <property type="entry name" value="Winged helix-like DNA-binding domain superfamily/Winged helix DNA-binding domain"/>
    <property type="match status" value="1"/>
</dbReference>
<dbReference type="Gene3D" id="3.40.190.290">
    <property type="match status" value="1"/>
</dbReference>
<dbReference type="SUPFAM" id="SSF46785">
    <property type="entry name" value="Winged helix' DNA-binding domain"/>
    <property type="match status" value="1"/>
</dbReference>
<accession>A0A1N6K0F4</accession>